<name>A0ABY8JBV3_9BRAD</name>
<accession>A0ABY8JBV3</accession>
<organism evidence="1 2">
    <name type="scientific">Bradyrhizobium brasilense</name>
    <dbReference type="NCBI Taxonomy" id="1419277"/>
    <lineage>
        <taxon>Bacteria</taxon>
        <taxon>Pseudomonadati</taxon>
        <taxon>Pseudomonadota</taxon>
        <taxon>Alphaproteobacteria</taxon>
        <taxon>Hyphomicrobiales</taxon>
        <taxon>Nitrobacteraceae</taxon>
        <taxon>Bradyrhizobium</taxon>
    </lineage>
</organism>
<evidence type="ECO:0000313" key="1">
    <source>
        <dbReference type="EMBL" id="WFU62669.1"/>
    </source>
</evidence>
<evidence type="ECO:0000313" key="2">
    <source>
        <dbReference type="Proteomes" id="UP001221546"/>
    </source>
</evidence>
<dbReference type="EMBL" id="CP121646">
    <property type="protein sequence ID" value="WFU62669.1"/>
    <property type="molecule type" value="Genomic_DNA"/>
</dbReference>
<gene>
    <name evidence="1" type="ORF">QA636_35350</name>
</gene>
<dbReference type="Proteomes" id="UP001221546">
    <property type="component" value="Chromosome"/>
</dbReference>
<protein>
    <submittedName>
        <fullName evidence="1">Uncharacterized protein</fullName>
    </submittedName>
</protein>
<dbReference type="RefSeq" id="WP_310885326.1">
    <property type="nucleotide sequence ID" value="NZ_CP121646.1"/>
</dbReference>
<reference evidence="1 2" key="1">
    <citation type="submission" date="2023-04" db="EMBL/GenBank/DDBJ databases">
        <title>Australian commercial rhizobial inoculants.</title>
        <authorList>
            <person name="Kohlmeier M.G."/>
            <person name="O'Hara G.W."/>
            <person name="Colombi E."/>
            <person name="Ramsay J.P."/>
            <person name="Terpolilli J."/>
        </authorList>
    </citation>
    <scope>NUCLEOTIDE SEQUENCE [LARGE SCALE GENOMIC DNA]</scope>
    <source>
        <strain evidence="1 2">CB627</strain>
    </source>
</reference>
<keyword evidence="2" id="KW-1185">Reference proteome</keyword>
<sequence>MQPKQHNVKNKHEDPKDTAGKMADAVSYLCRVAAEEGFCEVLVDLLSAREKLETIATAGQVYRSN</sequence>
<proteinExistence type="predicted"/>